<proteinExistence type="predicted"/>
<protein>
    <submittedName>
        <fullName evidence="2">Uncharacterized protein</fullName>
    </submittedName>
</protein>
<evidence type="ECO:0000313" key="3">
    <source>
        <dbReference type="Proteomes" id="UP001381693"/>
    </source>
</evidence>
<keyword evidence="3" id="KW-1185">Reference proteome</keyword>
<dbReference type="Proteomes" id="UP001381693">
    <property type="component" value="Unassembled WGS sequence"/>
</dbReference>
<name>A0AAN9A933_HALRR</name>
<sequence length="88" mass="10611">MYREQKVNYAQRTDEKSNMKHEKRYRRQKYSHLTDTVCDARTKDDVRHVRDDIHENWRAGIVTLIQPQLKEVLLPSMTSCIHMRARIA</sequence>
<feature type="compositionally biased region" description="Basic and acidic residues" evidence="1">
    <location>
        <begin position="1"/>
        <end position="20"/>
    </location>
</feature>
<dbReference type="EMBL" id="JAXCGZ010011573">
    <property type="protein sequence ID" value="KAK7074482.1"/>
    <property type="molecule type" value="Genomic_DNA"/>
</dbReference>
<feature type="region of interest" description="Disordered" evidence="1">
    <location>
        <begin position="1"/>
        <end position="26"/>
    </location>
</feature>
<evidence type="ECO:0000313" key="2">
    <source>
        <dbReference type="EMBL" id="KAK7074482.1"/>
    </source>
</evidence>
<reference evidence="2 3" key="1">
    <citation type="submission" date="2023-11" db="EMBL/GenBank/DDBJ databases">
        <title>Halocaridina rubra genome assembly.</title>
        <authorList>
            <person name="Smith C."/>
        </authorList>
    </citation>
    <scope>NUCLEOTIDE SEQUENCE [LARGE SCALE GENOMIC DNA]</scope>
    <source>
        <strain evidence="2">EP-1</strain>
        <tissue evidence="2">Whole</tissue>
    </source>
</reference>
<gene>
    <name evidence="2" type="ORF">SK128_011222</name>
</gene>
<evidence type="ECO:0000256" key="1">
    <source>
        <dbReference type="SAM" id="MobiDB-lite"/>
    </source>
</evidence>
<dbReference type="AlphaFoldDB" id="A0AAN9A933"/>
<comment type="caution">
    <text evidence="2">The sequence shown here is derived from an EMBL/GenBank/DDBJ whole genome shotgun (WGS) entry which is preliminary data.</text>
</comment>
<organism evidence="2 3">
    <name type="scientific">Halocaridina rubra</name>
    <name type="common">Hawaiian red shrimp</name>
    <dbReference type="NCBI Taxonomy" id="373956"/>
    <lineage>
        <taxon>Eukaryota</taxon>
        <taxon>Metazoa</taxon>
        <taxon>Ecdysozoa</taxon>
        <taxon>Arthropoda</taxon>
        <taxon>Crustacea</taxon>
        <taxon>Multicrustacea</taxon>
        <taxon>Malacostraca</taxon>
        <taxon>Eumalacostraca</taxon>
        <taxon>Eucarida</taxon>
        <taxon>Decapoda</taxon>
        <taxon>Pleocyemata</taxon>
        <taxon>Caridea</taxon>
        <taxon>Atyoidea</taxon>
        <taxon>Atyidae</taxon>
        <taxon>Halocaridina</taxon>
    </lineage>
</organism>
<accession>A0AAN9A933</accession>